<dbReference type="AlphaFoldDB" id="A0AA41V6U5"/>
<comment type="caution">
    <text evidence="2">The sequence shown here is derived from an EMBL/GenBank/DDBJ whole genome shotgun (WGS) entry which is preliminary data.</text>
</comment>
<dbReference type="EMBL" id="JAJJMA010128648">
    <property type="protein sequence ID" value="MCL7032931.1"/>
    <property type="molecule type" value="Genomic_DNA"/>
</dbReference>
<name>A0AA41V6U5_PAPNU</name>
<feature type="region of interest" description="Disordered" evidence="1">
    <location>
        <begin position="52"/>
        <end position="122"/>
    </location>
</feature>
<feature type="compositionally biased region" description="Polar residues" evidence="1">
    <location>
        <begin position="60"/>
        <end position="74"/>
    </location>
</feature>
<accession>A0AA41V6U5</accession>
<keyword evidence="3" id="KW-1185">Reference proteome</keyword>
<proteinExistence type="predicted"/>
<feature type="compositionally biased region" description="Basic and acidic residues" evidence="1">
    <location>
        <begin position="75"/>
        <end position="89"/>
    </location>
</feature>
<reference evidence="2" key="1">
    <citation type="submission" date="2022-03" db="EMBL/GenBank/DDBJ databases">
        <title>A functionally conserved STORR gene fusion in Papaver species that diverged 16.8 million years ago.</title>
        <authorList>
            <person name="Catania T."/>
        </authorList>
    </citation>
    <scope>NUCLEOTIDE SEQUENCE</scope>
    <source>
        <strain evidence="2">S-191538</strain>
    </source>
</reference>
<protein>
    <submittedName>
        <fullName evidence="2">Uncharacterized protein</fullName>
    </submittedName>
</protein>
<organism evidence="2 3">
    <name type="scientific">Papaver nudicaule</name>
    <name type="common">Iceland poppy</name>
    <dbReference type="NCBI Taxonomy" id="74823"/>
    <lineage>
        <taxon>Eukaryota</taxon>
        <taxon>Viridiplantae</taxon>
        <taxon>Streptophyta</taxon>
        <taxon>Embryophyta</taxon>
        <taxon>Tracheophyta</taxon>
        <taxon>Spermatophyta</taxon>
        <taxon>Magnoliopsida</taxon>
        <taxon>Ranunculales</taxon>
        <taxon>Papaveraceae</taxon>
        <taxon>Papaveroideae</taxon>
        <taxon>Papaver</taxon>
    </lineage>
</organism>
<evidence type="ECO:0000313" key="2">
    <source>
        <dbReference type="EMBL" id="MCL7032931.1"/>
    </source>
</evidence>
<sequence length="135" mass="15246">MPSFTWIADKHGLIYGDGYCDYADGYFYDKENGWDGMEMSPVSNEDAIIVGTDDKKQSDMPESSMVTQSISHTLSGDEEKTNMDIKDGASAENMPTKRQKKEKRKSQEDGVESELNDGKETAIEVKKKKDLYKKK</sequence>
<evidence type="ECO:0000256" key="1">
    <source>
        <dbReference type="SAM" id="MobiDB-lite"/>
    </source>
</evidence>
<evidence type="ECO:0000313" key="3">
    <source>
        <dbReference type="Proteomes" id="UP001177140"/>
    </source>
</evidence>
<dbReference type="Proteomes" id="UP001177140">
    <property type="component" value="Unassembled WGS sequence"/>
</dbReference>
<gene>
    <name evidence="2" type="ORF">MKW94_008122</name>
</gene>